<dbReference type="PROSITE" id="PS50059">
    <property type="entry name" value="FKBP_PPIASE"/>
    <property type="match status" value="1"/>
</dbReference>
<dbReference type="Gene3D" id="3.10.50.40">
    <property type="match status" value="1"/>
</dbReference>
<dbReference type="PANTHER" id="PTHR43811:SF19">
    <property type="entry name" value="39 KDA FK506-BINDING NUCLEAR PROTEIN"/>
    <property type="match status" value="1"/>
</dbReference>
<reference key="1">
    <citation type="submission" date="2010-11" db="EMBL/GenBank/DDBJ databases">
        <title>The complete sequence of chromosome of Isophaera pallida ATCC 43644.</title>
        <authorList>
            <consortium name="US DOE Joint Genome Institute (JGI-PGF)"/>
            <person name="Lucas S."/>
            <person name="Copeland A."/>
            <person name="Lapidus A."/>
            <person name="Bruce D."/>
            <person name="Goodwin L."/>
            <person name="Pitluck S."/>
            <person name="Kyrpides N."/>
            <person name="Mavromatis K."/>
            <person name="Pagani I."/>
            <person name="Ivanova N."/>
            <person name="Saunders E."/>
            <person name="Brettin T."/>
            <person name="Detter J.C."/>
            <person name="Han C."/>
            <person name="Tapia R."/>
            <person name="Land M."/>
            <person name="Hauser L."/>
            <person name="Markowitz V."/>
            <person name="Cheng J.-F."/>
            <person name="Hugenholtz P."/>
            <person name="Woyke T."/>
            <person name="Wu D."/>
            <person name="Eisen J.A."/>
        </authorList>
    </citation>
    <scope>NUCLEOTIDE SEQUENCE</scope>
    <source>
        <strain>ATCC 43644</strain>
    </source>
</reference>
<dbReference type="AlphaFoldDB" id="E8R2U9"/>
<evidence type="ECO:0000313" key="9">
    <source>
        <dbReference type="Proteomes" id="UP000008631"/>
    </source>
</evidence>
<keyword evidence="3 5" id="KW-0697">Rotamase</keyword>
<evidence type="ECO:0000256" key="1">
    <source>
        <dbReference type="ARBA" id="ARBA00000971"/>
    </source>
</evidence>
<keyword evidence="9" id="KW-1185">Reference proteome</keyword>
<reference evidence="8 9" key="2">
    <citation type="journal article" date="2011" name="Stand. Genomic Sci.">
        <title>Complete genome sequence of Isosphaera pallida type strain (IS1B).</title>
        <authorList>
            <consortium name="US DOE Joint Genome Institute (JGI-PGF)"/>
            <person name="Goker M."/>
            <person name="Cleland D."/>
            <person name="Saunders E."/>
            <person name="Lapidus A."/>
            <person name="Nolan M."/>
            <person name="Lucas S."/>
            <person name="Hammon N."/>
            <person name="Deshpande S."/>
            <person name="Cheng J.F."/>
            <person name="Tapia R."/>
            <person name="Han C."/>
            <person name="Goodwin L."/>
            <person name="Pitluck S."/>
            <person name="Liolios K."/>
            <person name="Pagani I."/>
            <person name="Ivanova N."/>
            <person name="Mavromatis K."/>
            <person name="Pati A."/>
            <person name="Chen A."/>
            <person name="Palaniappan K."/>
            <person name="Land M."/>
            <person name="Hauser L."/>
            <person name="Chang Y.J."/>
            <person name="Jeffries C.D."/>
            <person name="Detter J.C."/>
            <person name="Beck B."/>
            <person name="Woyke T."/>
            <person name="Bristow J."/>
            <person name="Eisen J.A."/>
            <person name="Markowitz V."/>
            <person name="Hugenholtz P."/>
            <person name="Kyrpides N.C."/>
            <person name="Klenk H.P."/>
        </authorList>
    </citation>
    <scope>NUCLEOTIDE SEQUENCE [LARGE SCALE GENOMIC DNA]</scope>
    <source>
        <strain evidence="9">ATCC 43644 / DSM 9630 / IS1B</strain>
    </source>
</reference>
<dbReference type="EMBL" id="CP002353">
    <property type="protein sequence ID" value="ADV63596.1"/>
    <property type="molecule type" value="Genomic_DNA"/>
</dbReference>
<organism evidence="8 9">
    <name type="scientific">Isosphaera pallida (strain ATCC 43644 / DSM 9630 / IS1B)</name>
    <dbReference type="NCBI Taxonomy" id="575540"/>
    <lineage>
        <taxon>Bacteria</taxon>
        <taxon>Pseudomonadati</taxon>
        <taxon>Planctomycetota</taxon>
        <taxon>Planctomycetia</taxon>
        <taxon>Isosphaerales</taxon>
        <taxon>Isosphaeraceae</taxon>
        <taxon>Isosphaera</taxon>
    </lineage>
</organism>
<dbReference type="Pfam" id="PF00254">
    <property type="entry name" value="FKBP_C"/>
    <property type="match status" value="1"/>
</dbReference>
<dbReference type="HOGENOM" id="CLU_1276227_0_0_0"/>
<keyword evidence="4 5" id="KW-0413">Isomerase</keyword>
<dbReference type="FunCoup" id="E8R2U9">
    <property type="interactions" value="445"/>
</dbReference>
<dbReference type="InterPro" id="IPR001179">
    <property type="entry name" value="PPIase_FKBP_dom"/>
</dbReference>
<evidence type="ECO:0000256" key="4">
    <source>
        <dbReference type="ARBA" id="ARBA00023235"/>
    </source>
</evidence>
<dbReference type="STRING" id="575540.Isop_3031"/>
<dbReference type="FunFam" id="3.10.50.40:FF:000006">
    <property type="entry name" value="Peptidyl-prolyl cis-trans isomerase"/>
    <property type="match status" value="1"/>
</dbReference>
<accession>E8R2U9</accession>
<evidence type="ECO:0000256" key="3">
    <source>
        <dbReference type="ARBA" id="ARBA00023110"/>
    </source>
</evidence>
<dbReference type="KEGG" id="ipa:Isop_3031"/>
<dbReference type="eggNOG" id="COG0545">
    <property type="taxonomic scope" value="Bacteria"/>
</dbReference>
<dbReference type="SUPFAM" id="SSF54534">
    <property type="entry name" value="FKBP-like"/>
    <property type="match status" value="1"/>
</dbReference>
<evidence type="ECO:0000313" key="8">
    <source>
        <dbReference type="EMBL" id="ADV63596.1"/>
    </source>
</evidence>
<dbReference type="PANTHER" id="PTHR43811">
    <property type="entry name" value="FKBP-TYPE PEPTIDYL-PROLYL CIS-TRANS ISOMERASE FKPA"/>
    <property type="match status" value="1"/>
</dbReference>
<evidence type="ECO:0000259" key="7">
    <source>
        <dbReference type="PROSITE" id="PS50059"/>
    </source>
</evidence>
<dbReference type="InterPro" id="IPR046357">
    <property type="entry name" value="PPIase_dom_sf"/>
</dbReference>
<dbReference type="InParanoid" id="E8R2U9"/>
<name>E8R2U9_ISOPI</name>
<evidence type="ECO:0000256" key="2">
    <source>
        <dbReference type="ARBA" id="ARBA00006577"/>
    </source>
</evidence>
<evidence type="ECO:0000256" key="5">
    <source>
        <dbReference type="PROSITE-ProRule" id="PRU00277"/>
    </source>
</evidence>
<gene>
    <name evidence="8" type="ordered locus">Isop_3031</name>
</gene>
<feature type="domain" description="PPIase FKBP-type" evidence="7">
    <location>
        <begin position="129"/>
        <end position="216"/>
    </location>
</feature>
<comment type="similarity">
    <text evidence="2 6">Belongs to the FKBP-type PPIase family.</text>
</comment>
<dbReference type="GO" id="GO:0003755">
    <property type="term" value="F:peptidyl-prolyl cis-trans isomerase activity"/>
    <property type="evidence" value="ECO:0007669"/>
    <property type="project" value="UniProtKB-UniRule"/>
</dbReference>
<sequence length="216" mass="22916">MIRRSSTTPLVQTTSRFLRVQRSLATRGTPLWVGGLVAGLVLITGSGCEPPTSPMRVLPPGVAFKRPLPEGTPDPIALGETGVTAAGFEQTIPYPDEPLPASPLREVSTPSGLKIAVYKEGTGAEAKPGSRLLVHYTGRLESGAEFDSSRNRNTPLGFELGAGQMIKGFDEGLMGAKLGERRVLVIPPELGYGDRAQGPIPPNSTLIFDVFVVEVK</sequence>
<dbReference type="Proteomes" id="UP000008631">
    <property type="component" value="Chromosome"/>
</dbReference>
<comment type="catalytic activity">
    <reaction evidence="1 5 6">
        <text>[protein]-peptidylproline (omega=180) = [protein]-peptidylproline (omega=0)</text>
        <dbReference type="Rhea" id="RHEA:16237"/>
        <dbReference type="Rhea" id="RHEA-COMP:10747"/>
        <dbReference type="Rhea" id="RHEA-COMP:10748"/>
        <dbReference type="ChEBI" id="CHEBI:83833"/>
        <dbReference type="ChEBI" id="CHEBI:83834"/>
        <dbReference type="EC" id="5.2.1.8"/>
    </reaction>
</comment>
<evidence type="ECO:0000256" key="6">
    <source>
        <dbReference type="RuleBase" id="RU003915"/>
    </source>
</evidence>
<proteinExistence type="inferred from homology"/>
<protein>
    <recommendedName>
        <fullName evidence="6">Peptidyl-prolyl cis-trans isomerase</fullName>
        <ecNumber evidence="6">5.2.1.8</ecNumber>
    </recommendedName>
</protein>
<dbReference type="EC" id="5.2.1.8" evidence="6"/>